<evidence type="ECO:0000313" key="9">
    <source>
        <dbReference type="EMBL" id="TDQ37986.1"/>
    </source>
</evidence>
<dbReference type="InterPro" id="IPR023090">
    <property type="entry name" value="UPF0702_alpha/beta_dom_sf"/>
</dbReference>
<evidence type="ECO:0000256" key="4">
    <source>
        <dbReference type="ARBA" id="ARBA00022692"/>
    </source>
</evidence>
<protein>
    <submittedName>
        <fullName evidence="9">Uncharacterized membrane protein YcaP (DUF421 family)</fullName>
    </submittedName>
</protein>
<keyword evidence="6 7" id="KW-0472">Membrane</keyword>
<evidence type="ECO:0000256" key="7">
    <source>
        <dbReference type="SAM" id="Phobius"/>
    </source>
</evidence>
<evidence type="ECO:0000256" key="6">
    <source>
        <dbReference type="ARBA" id="ARBA00023136"/>
    </source>
</evidence>
<feature type="domain" description="YetF C-terminal" evidence="8">
    <location>
        <begin position="81"/>
        <end position="201"/>
    </location>
</feature>
<feature type="transmembrane region" description="Helical" evidence="7">
    <location>
        <begin position="6"/>
        <end position="25"/>
    </location>
</feature>
<feature type="transmembrane region" description="Helical" evidence="7">
    <location>
        <begin position="57"/>
        <end position="78"/>
    </location>
</feature>
<keyword evidence="5 7" id="KW-1133">Transmembrane helix</keyword>
<dbReference type="InterPro" id="IPR007353">
    <property type="entry name" value="DUF421"/>
</dbReference>
<dbReference type="AlphaFoldDB" id="A0A4R6TXG4"/>
<reference evidence="9 10" key="1">
    <citation type="submission" date="2019-03" db="EMBL/GenBank/DDBJ databases">
        <title>Genomic Encyclopedia of Type Strains, Phase IV (KMG-IV): sequencing the most valuable type-strain genomes for metagenomic binning, comparative biology and taxonomic classification.</title>
        <authorList>
            <person name="Goeker M."/>
        </authorList>
    </citation>
    <scope>NUCLEOTIDE SEQUENCE [LARGE SCALE GENOMIC DNA]</scope>
    <source>
        <strain evidence="9 10">DSM 28697</strain>
    </source>
</reference>
<comment type="caution">
    <text evidence="9">The sequence shown here is derived from an EMBL/GenBank/DDBJ whole genome shotgun (WGS) entry which is preliminary data.</text>
</comment>
<gene>
    <name evidence="9" type="ORF">EV213_11165</name>
</gene>
<organism evidence="9 10">
    <name type="scientific">Aureibacillus halotolerans</name>
    <dbReference type="NCBI Taxonomy" id="1508390"/>
    <lineage>
        <taxon>Bacteria</taxon>
        <taxon>Bacillati</taxon>
        <taxon>Bacillota</taxon>
        <taxon>Bacilli</taxon>
        <taxon>Bacillales</taxon>
        <taxon>Bacillaceae</taxon>
        <taxon>Aureibacillus</taxon>
    </lineage>
</organism>
<feature type="transmembrane region" description="Helical" evidence="7">
    <location>
        <begin position="32"/>
        <end position="51"/>
    </location>
</feature>
<name>A0A4R6TXG4_9BACI</name>
<comment type="similarity">
    <text evidence="2">Belongs to the UPF0702 family.</text>
</comment>
<keyword evidence="3" id="KW-1003">Cell membrane</keyword>
<dbReference type="Gene3D" id="3.30.240.20">
    <property type="entry name" value="bsu07140 like domains"/>
    <property type="match status" value="2"/>
</dbReference>
<evidence type="ECO:0000256" key="5">
    <source>
        <dbReference type="ARBA" id="ARBA00022989"/>
    </source>
</evidence>
<dbReference type="Proteomes" id="UP000295632">
    <property type="component" value="Unassembled WGS sequence"/>
</dbReference>
<dbReference type="Pfam" id="PF04239">
    <property type="entry name" value="DUF421"/>
    <property type="match status" value="1"/>
</dbReference>
<dbReference type="PANTHER" id="PTHR34582:SF6">
    <property type="entry name" value="UPF0702 TRANSMEMBRANE PROTEIN YCAP"/>
    <property type="match status" value="1"/>
</dbReference>
<keyword evidence="4 7" id="KW-0812">Transmembrane</keyword>
<dbReference type="OrthoDB" id="1682423at2"/>
<accession>A0A4R6TXG4</accession>
<dbReference type="GO" id="GO:0005886">
    <property type="term" value="C:plasma membrane"/>
    <property type="evidence" value="ECO:0007669"/>
    <property type="project" value="UniProtKB-SubCell"/>
</dbReference>
<comment type="subcellular location">
    <subcellularLocation>
        <location evidence="1">Cell membrane</location>
        <topology evidence="1">Multi-pass membrane protein</topology>
    </subcellularLocation>
</comment>
<proteinExistence type="inferred from homology"/>
<evidence type="ECO:0000256" key="2">
    <source>
        <dbReference type="ARBA" id="ARBA00006448"/>
    </source>
</evidence>
<evidence type="ECO:0000259" key="8">
    <source>
        <dbReference type="Pfam" id="PF04239"/>
    </source>
</evidence>
<dbReference type="PANTHER" id="PTHR34582">
    <property type="entry name" value="UPF0702 TRANSMEMBRANE PROTEIN YCAP"/>
    <property type="match status" value="1"/>
</dbReference>
<sequence length="215" mass="24806">MDMVIIVLRTVLFYGIILLIFRLMGKREIGELSILDLVVFIMIAEMAVSAIEEPKDPIFDTIVPMAVLLLIQLGLAYFQLKNQKLREVIDGKPSFIIRNGEINEKEMKKQRYNFTDLLIQLREEKIHDVRDVDVAILEPSGKLSVFEKNPASSQRPFYSLPFILDGQIQSRHLHENGKDEEWLKDVLKQHDIVDYTSLLYLSVAADGTLFMQKKN</sequence>
<evidence type="ECO:0000256" key="1">
    <source>
        <dbReference type="ARBA" id="ARBA00004651"/>
    </source>
</evidence>
<dbReference type="RefSeq" id="WP_133581036.1">
    <property type="nucleotide sequence ID" value="NZ_SNYJ01000011.1"/>
</dbReference>
<evidence type="ECO:0000313" key="10">
    <source>
        <dbReference type="Proteomes" id="UP000295632"/>
    </source>
</evidence>
<evidence type="ECO:0000256" key="3">
    <source>
        <dbReference type="ARBA" id="ARBA00022475"/>
    </source>
</evidence>
<dbReference type="EMBL" id="SNYJ01000011">
    <property type="protein sequence ID" value="TDQ37986.1"/>
    <property type="molecule type" value="Genomic_DNA"/>
</dbReference>
<keyword evidence="10" id="KW-1185">Reference proteome</keyword>